<feature type="region of interest" description="Disordered" evidence="2">
    <location>
        <begin position="1070"/>
        <end position="1092"/>
    </location>
</feature>
<feature type="repeat" description="WD" evidence="1">
    <location>
        <begin position="293"/>
        <end position="335"/>
    </location>
</feature>
<dbReference type="InterPro" id="IPR001680">
    <property type="entry name" value="WD40_rpt"/>
</dbReference>
<dbReference type="InParanoid" id="A0A6P9D7A2"/>
<feature type="repeat" description="WD" evidence="1">
    <location>
        <begin position="252"/>
        <end position="284"/>
    </location>
</feature>
<dbReference type="RefSeq" id="XP_034287425.1">
    <property type="nucleotide sequence ID" value="XM_034431534.2"/>
</dbReference>
<evidence type="ECO:0000313" key="4">
    <source>
        <dbReference type="RefSeq" id="XP_034287425.1"/>
    </source>
</evidence>
<dbReference type="PANTHER" id="PTHR45532:SF3">
    <property type="match status" value="1"/>
</dbReference>
<evidence type="ECO:0000256" key="1">
    <source>
        <dbReference type="PROSITE-ProRule" id="PRU00221"/>
    </source>
</evidence>
<dbReference type="SMART" id="SM00320">
    <property type="entry name" value="WD40"/>
    <property type="match status" value="5"/>
</dbReference>
<dbReference type="Gene3D" id="2.130.10.10">
    <property type="entry name" value="YVTN repeat-like/Quinoprotein amine dehydrogenase"/>
    <property type="match status" value="2"/>
</dbReference>
<feature type="compositionally biased region" description="Basic residues" evidence="2">
    <location>
        <begin position="12"/>
        <end position="26"/>
    </location>
</feature>
<dbReference type="InterPro" id="IPR015943">
    <property type="entry name" value="WD40/YVTN_repeat-like_dom_sf"/>
</dbReference>
<keyword evidence="1" id="KW-0853">WD repeat</keyword>
<feature type="compositionally biased region" description="Basic and acidic residues" evidence="2">
    <location>
        <begin position="1075"/>
        <end position="1087"/>
    </location>
</feature>
<gene>
    <name evidence="4" type="primary">LOC117673867</name>
</gene>
<name>A0A6P9D7A2_PANGU</name>
<dbReference type="Proteomes" id="UP001652622">
    <property type="component" value="Unplaced"/>
</dbReference>
<feature type="region of interest" description="Disordered" evidence="2">
    <location>
        <begin position="1"/>
        <end position="26"/>
    </location>
</feature>
<dbReference type="InterPro" id="IPR011047">
    <property type="entry name" value="Quinoprotein_ADH-like_sf"/>
</dbReference>
<feature type="repeat" description="WD" evidence="1">
    <location>
        <begin position="655"/>
        <end position="688"/>
    </location>
</feature>
<organism evidence="3 4">
    <name type="scientific">Pantherophis guttatus</name>
    <name type="common">Corn snake</name>
    <name type="synonym">Elaphe guttata</name>
    <dbReference type="NCBI Taxonomy" id="94885"/>
    <lineage>
        <taxon>Eukaryota</taxon>
        <taxon>Metazoa</taxon>
        <taxon>Chordata</taxon>
        <taxon>Craniata</taxon>
        <taxon>Vertebrata</taxon>
        <taxon>Euteleostomi</taxon>
        <taxon>Lepidosauria</taxon>
        <taxon>Squamata</taxon>
        <taxon>Bifurcata</taxon>
        <taxon>Unidentata</taxon>
        <taxon>Episquamata</taxon>
        <taxon>Toxicofera</taxon>
        <taxon>Serpentes</taxon>
        <taxon>Colubroidea</taxon>
        <taxon>Colubridae</taxon>
        <taxon>Colubrinae</taxon>
        <taxon>Pantherophis</taxon>
    </lineage>
</organism>
<evidence type="ECO:0000256" key="2">
    <source>
        <dbReference type="SAM" id="MobiDB-lite"/>
    </source>
</evidence>
<dbReference type="SUPFAM" id="SSF50998">
    <property type="entry name" value="Quinoprotein alcohol dehydrogenase-like"/>
    <property type="match status" value="1"/>
</dbReference>
<sequence>MDANQTIASAIKKPKKRGVKNKKKRLTFQDEAQPEEDLLSKESKHLVTAKTTSYLTFGFVFIKSLPYHSLDIVGATYNNRSKKLVLIDGRGFFSLDLLPSTCTAKREMYFPKYQFNLARIITYSEKYNVYFVLQKDFAIKVYNKNYAEICSIDNPGLGRMTFISFNPVKEELISGGITGVKTWKFKEKKLPLDFNPIPMYNYSLFLSTAYPHMGKKWCTNMDFDITMQRYYCFSEGHFFCYDINGKMLLEILNAHERSILSCVYSSNLNILLTSSKGNEIKSWNDQGCLLHVFQGHSKTVTKLLLHPNTTSLFISGSLDGSVKLWSFDTMDAFYSLSLFQEGILSIGTMEDKFLYCCSARNVHIYDLNSFTSFWSHVNSPVNHFHICSAVGKSNRVVAMGIDNSLRIFSVQTGKKLCTVLPPPYPPMLQPVLSFTYNRTCGTVYFLLTPCEIWIYTARTDPACRAAVWTTRELQEHLHRKHPLASCTEKNGYFQHTQKRNFRTSVKCECLCSLSSPLCYLVDEGMVYADNEEFLVLGMQDGRILFLHTSVQNLVYYEMATYEDPVIHLQHDIIHHQLVIMCQKPKYKLIHYRSLPALELVFQVYLPNDATVFTRLDRSLFIGLKSGIVDILSILEENDEVTFPEKEKIEEKNLPATYHEGPVISVDSCKSLSVFLSCGSDAAIKLWNIHKDLIADITLDNTLSTACFLNSSGDILLAFKNDIYILYHSKMLHILRSSIQTARVSEAESYIFESQLLDYQYKMDVPKSIEMASYLVPYKGYAFTEDFTSELEVLPVKKGMGFWQIPVAPSMIYLSPCTSEASLKMFDFLLQARTHDLEEQDKAKMYERMIVTKDMKYMPEPKPETPARLEMPFFGVSPTPSFIQVPLETTKQEEEQTVDNVTALSIEEPLKETSDKTQEQTCEEASPKAAEAEIIPKQPYCLHKKTKSDPNICRYTYIYEGKLEKDPGKDRLPRRETYPKEKMLFEEKITYSSLTEIQKGVKKQEHKKHKSRKLGKRGKVRLMKKSLNHRKPFSATMGSGRSRDITCNIRPRSAHSATYIGQKIFPALGPQAYSPTEKRPFSRKKTEQCNEGYKSSNEKDIRVVFLRKENERIQQVEEQSLIQEFERRSFSHRYCFTPNNSQQYQTLDYSNIVSESFFALMKPFKKLQRRPYTVMEETTINLPRDFPYRLAWGTPTTQDLNIKLYHPKLKLRKEHGTSRVVQEKALQPTRSIPDKGRYILVNDPNSSPSIPSMSSLESRLLSARFPGQKEKILRSLF</sequence>
<dbReference type="PROSITE" id="PS50082">
    <property type="entry name" value="WD_REPEATS_2"/>
    <property type="match status" value="3"/>
</dbReference>
<dbReference type="KEGG" id="pgut:117673867"/>
<dbReference type="InterPro" id="IPR036322">
    <property type="entry name" value="WD40_repeat_dom_sf"/>
</dbReference>
<protein>
    <submittedName>
        <fullName evidence="4">Uncharacterized protein LOC117673867</fullName>
    </submittedName>
</protein>
<proteinExistence type="predicted"/>
<dbReference type="PROSITE" id="PS50294">
    <property type="entry name" value="WD_REPEATS_REGION"/>
    <property type="match status" value="1"/>
</dbReference>
<reference evidence="4" key="1">
    <citation type="submission" date="2025-08" db="UniProtKB">
        <authorList>
            <consortium name="RefSeq"/>
        </authorList>
    </citation>
    <scope>IDENTIFICATION</scope>
    <source>
        <tissue evidence="4">Blood</tissue>
    </source>
</reference>
<dbReference type="PANTHER" id="PTHR45532">
    <property type="entry name" value="WD REPEAT-CONTAINING PROTEIN 97"/>
    <property type="match status" value="1"/>
</dbReference>
<dbReference type="OMA" id="NLVYYEM"/>
<dbReference type="GeneID" id="117673867"/>
<dbReference type="SUPFAM" id="SSF50978">
    <property type="entry name" value="WD40 repeat-like"/>
    <property type="match status" value="1"/>
</dbReference>
<accession>A0A6P9D7A2</accession>
<dbReference type="Pfam" id="PF00400">
    <property type="entry name" value="WD40"/>
    <property type="match status" value="2"/>
</dbReference>
<dbReference type="AlphaFoldDB" id="A0A6P9D7A2"/>
<keyword evidence="3" id="KW-1185">Reference proteome</keyword>
<evidence type="ECO:0000313" key="3">
    <source>
        <dbReference type="Proteomes" id="UP001652622"/>
    </source>
</evidence>